<accession>A0AAD8KPW0</accession>
<dbReference type="PANTHER" id="PTHR46929">
    <property type="entry name" value="EXPRESSED PROTEIN"/>
    <property type="match status" value="1"/>
</dbReference>
<comment type="caution">
    <text evidence="2">The sequence shown here is derived from an EMBL/GenBank/DDBJ whole genome shotgun (WGS) entry which is preliminary data.</text>
</comment>
<name>A0AAD8KPW0_TARER</name>
<gene>
    <name evidence="2" type="ORF">QVD17_15822</name>
</gene>
<dbReference type="InterPro" id="IPR024752">
    <property type="entry name" value="Myb/SANT-like_dom"/>
</dbReference>
<reference evidence="2" key="1">
    <citation type="journal article" date="2023" name="bioRxiv">
        <title>Improved chromosome-level genome assembly for marigold (Tagetes erecta).</title>
        <authorList>
            <person name="Jiang F."/>
            <person name="Yuan L."/>
            <person name="Wang S."/>
            <person name="Wang H."/>
            <person name="Xu D."/>
            <person name="Wang A."/>
            <person name="Fan W."/>
        </authorList>
    </citation>
    <scope>NUCLEOTIDE SEQUENCE</scope>
    <source>
        <strain evidence="2">WSJ</strain>
        <tissue evidence="2">Leaf</tissue>
    </source>
</reference>
<evidence type="ECO:0000313" key="2">
    <source>
        <dbReference type="EMBL" id="KAK1427139.1"/>
    </source>
</evidence>
<organism evidence="2 3">
    <name type="scientific">Tagetes erecta</name>
    <name type="common">African marigold</name>
    <dbReference type="NCBI Taxonomy" id="13708"/>
    <lineage>
        <taxon>Eukaryota</taxon>
        <taxon>Viridiplantae</taxon>
        <taxon>Streptophyta</taxon>
        <taxon>Embryophyta</taxon>
        <taxon>Tracheophyta</taxon>
        <taxon>Spermatophyta</taxon>
        <taxon>Magnoliopsida</taxon>
        <taxon>eudicotyledons</taxon>
        <taxon>Gunneridae</taxon>
        <taxon>Pentapetalae</taxon>
        <taxon>asterids</taxon>
        <taxon>campanulids</taxon>
        <taxon>Asterales</taxon>
        <taxon>Asteraceae</taxon>
        <taxon>Asteroideae</taxon>
        <taxon>Heliantheae alliance</taxon>
        <taxon>Tageteae</taxon>
        <taxon>Tagetes</taxon>
    </lineage>
</organism>
<feature type="domain" description="Myb/SANT-like" evidence="1">
    <location>
        <begin position="22"/>
        <end position="118"/>
    </location>
</feature>
<evidence type="ECO:0000259" key="1">
    <source>
        <dbReference type="Pfam" id="PF12776"/>
    </source>
</evidence>
<protein>
    <recommendedName>
        <fullName evidence="1">Myb/SANT-like domain-containing protein</fullName>
    </recommendedName>
</protein>
<evidence type="ECO:0000313" key="3">
    <source>
        <dbReference type="Proteomes" id="UP001229421"/>
    </source>
</evidence>
<keyword evidence="3" id="KW-1185">Reference proteome</keyword>
<dbReference type="Pfam" id="PF12776">
    <property type="entry name" value="Myb_DNA-bind_3"/>
    <property type="match status" value="1"/>
</dbReference>
<dbReference type="PANTHER" id="PTHR46929:SF4">
    <property type="entry name" value="MYB_SANT-LIKE DOMAIN-CONTAINING PROTEIN"/>
    <property type="match status" value="1"/>
</dbReference>
<dbReference type="AlphaFoldDB" id="A0AAD8KPW0"/>
<dbReference type="Proteomes" id="UP001229421">
    <property type="component" value="Unassembled WGS sequence"/>
</dbReference>
<dbReference type="EMBL" id="JAUHHV010000004">
    <property type="protein sequence ID" value="KAK1427139.1"/>
    <property type="molecule type" value="Genomic_DNA"/>
</dbReference>
<proteinExistence type="predicted"/>
<sequence length="347" mass="39657">MKKVTMIKNEANENASDKENFKWTEYMDNAFIQSMLTQQDNGYRINGTFTPQAYKNMVEELSTKLQMNLTKNHLKNRLKTLKCHFSSWYDMFRGTSLSGFSWNPETQLIEAEDEVWEKLIDTKPDAATLKTKKVTNFNEMVELFAKDRASGAKAETAKEKYVRLQKNENLQTETVPDVDEFLAANDVILESQYNIDDDVQVIDLMSSLPEQSSSAKKYKSRKRKVEQDEDLTSMIKVSVGSLANVIAEGNKIIQETNNILERVYHREYTGEEIYNGLEPMGLESHEIARALNYLAANQAKARMLFSCPPQIQLGVSPTLQNLPLTEPSRHYFFLSFISSTNTAASYS</sequence>